<gene>
    <name evidence="1" type="ORF">PODLI_1B014681</name>
</gene>
<sequence>MTSAVQEDIFTVPKEKRRWLEGQIAYESIELLSPIILDPLVNFFGVPAVSIAKACPPDVSMCLSVFSSGYKH</sequence>
<dbReference type="Proteomes" id="UP001178461">
    <property type="component" value="Chromosome 5"/>
</dbReference>
<keyword evidence="2" id="KW-1185">Reference proteome</keyword>
<protein>
    <submittedName>
        <fullName evidence="1">Uncharacterized protein</fullName>
    </submittedName>
</protein>
<organism evidence="1 2">
    <name type="scientific">Podarcis lilfordi</name>
    <name type="common">Lilford's wall lizard</name>
    <dbReference type="NCBI Taxonomy" id="74358"/>
    <lineage>
        <taxon>Eukaryota</taxon>
        <taxon>Metazoa</taxon>
        <taxon>Chordata</taxon>
        <taxon>Craniata</taxon>
        <taxon>Vertebrata</taxon>
        <taxon>Euteleostomi</taxon>
        <taxon>Lepidosauria</taxon>
        <taxon>Squamata</taxon>
        <taxon>Bifurcata</taxon>
        <taxon>Unidentata</taxon>
        <taxon>Episquamata</taxon>
        <taxon>Laterata</taxon>
        <taxon>Lacertibaenia</taxon>
        <taxon>Lacertidae</taxon>
        <taxon>Podarcis</taxon>
    </lineage>
</organism>
<dbReference type="EMBL" id="OX395130">
    <property type="protein sequence ID" value="CAI5775649.1"/>
    <property type="molecule type" value="Genomic_DNA"/>
</dbReference>
<accession>A0AA35KE60</accession>
<proteinExistence type="predicted"/>
<dbReference type="AlphaFoldDB" id="A0AA35KE60"/>
<evidence type="ECO:0000313" key="2">
    <source>
        <dbReference type="Proteomes" id="UP001178461"/>
    </source>
</evidence>
<reference evidence="1" key="1">
    <citation type="submission" date="2022-12" db="EMBL/GenBank/DDBJ databases">
        <authorList>
            <person name="Alioto T."/>
            <person name="Alioto T."/>
            <person name="Gomez Garrido J."/>
        </authorList>
    </citation>
    <scope>NUCLEOTIDE SEQUENCE</scope>
</reference>
<name>A0AA35KE60_9SAUR</name>
<evidence type="ECO:0000313" key="1">
    <source>
        <dbReference type="EMBL" id="CAI5775649.1"/>
    </source>
</evidence>